<evidence type="ECO:0000256" key="5">
    <source>
        <dbReference type="ARBA" id="ARBA00023043"/>
    </source>
</evidence>
<keyword evidence="4 9" id="KW-1133">Transmembrane helix</keyword>
<dbReference type="Gene3D" id="1.25.40.20">
    <property type="entry name" value="Ankyrin repeat-containing domain"/>
    <property type="match status" value="3"/>
</dbReference>
<evidence type="ECO:0000256" key="1">
    <source>
        <dbReference type="ARBA" id="ARBA00004141"/>
    </source>
</evidence>
<keyword evidence="3" id="KW-0677">Repeat</keyword>
<dbReference type="InterPro" id="IPR045863">
    <property type="entry name" value="CorA_TM1_TM2"/>
</dbReference>
<dbReference type="InParanoid" id="A0A507AQQ7"/>
<dbReference type="OrthoDB" id="341259at2759"/>
<name>A0A507AQQ7_9PEZI</name>
<keyword evidence="6 9" id="KW-0472">Membrane</keyword>
<feature type="repeat" description="ANK" evidence="7">
    <location>
        <begin position="47"/>
        <end position="79"/>
    </location>
</feature>
<evidence type="ECO:0000256" key="4">
    <source>
        <dbReference type="ARBA" id="ARBA00022989"/>
    </source>
</evidence>
<feature type="compositionally biased region" description="Basic and acidic residues" evidence="8">
    <location>
        <begin position="479"/>
        <end position="488"/>
    </location>
</feature>
<feature type="repeat" description="ANK" evidence="7">
    <location>
        <begin position="146"/>
        <end position="182"/>
    </location>
</feature>
<feature type="transmembrane region" description="Helical" evidence="9">
    <location>
        <begin position="983"/>
        <end position="1005"/>
    </location>
</feature>
<feature type="compositionally biased region" description="Polar residues" evidence="8">
    <location>
        <begin position="498"/>
        <end position="514"/>
    </location>
</feature>
<dbReference type="PANTHER" id="PTHR24188">
    <property type="entry name" value="ANKYRIN REPEAT PROTEIN"/>
    <property type="match status" value="1"/>
</dbReference>
<comment type="caution">
    <text evidence="10">The sequence shown here is derived from an EMBL/GenBank/DDBJ whole genome shotgun (WGS) entry which is preliminary data.</text>
</comment>
<dbReference type="InterPro" id="IPR036770">
    <property type="entry name" value="Ankyrin_rpt-contain_sf"/>
</dbReference>
<dbReference type="GeneID" id="41968767"/>
<keyword evidence="2 9" id="KW-0812">Transmembrane</keyword>
<dbReference type="InterPro" id="IPR002523">
    <property type="entry name" value="MgTranspt_CorA/ZnTranspt_ZntB"/>
</dbReference>
<dbReference type="STRING" id="1093900.A0A507AQQ7"/>
<organism evidence="10 11">
    <name type="scientific">Thyridium curvatum</name>
    <dbReference type="NCBI Taxonomy" id="1093900"/>
    <lineage>
        <taxon>Eukaryota</taxon>
        <taxon>Fungi</taxon>
        <taxon>Dikarya</taxon>
        <taxon>Ascomycota</taxon>
        <taxon>Pezizomycotina</taxon>
        <taxon>Sordariomycetes</taxon>
        <taxon>Sordariomycetidae</taxon>
        <taxon>Thyridiales</taxon>
        <taxon>Thyridiaceae</taxon>
        <taxon>Thyridium</taxon>
    </lineage>
</organism>
<dbReference type="AlphaFoldDB" id="A0A507AQQ7"/>
<feature type="compositionally biased region" description="Basic and acidic residues" evidence="8">
    <location>
        <begin position="521"/>
        <end position="543"/>
    </location>
</feature>
<dbReference type="Proteomes" id="UP000319257">
    <property type="component" value="Unassembled WGS sequence"/>
</dbReference>
<dbReference type="EMBL" id="SKBQ01000005">
    <property type="protein sequence ID" value="TPX10123.1"/>
    <property type="molecule type" value="Genomic_DNA"/>
</dbReference>
<dbReference type="Pfam" id="PF01544">
    <property type="entry name" value="CorA"/>
    <property type="match status" value="1"/>
</dbReference>
<accession>A0A507AQQ7</accession>
<feature type="repeat" description="ANK" evidence="7">
    <location>
        <begin position="253"/>
        <end position="285"/>
    </location>
</feature>
<feature type="region of interest" description="Disordered" evidence="8">
    <location>
        <begin position="1126"/>
        <end position="1185"/>
    </location>
</feature>
<dbReference type="Pfam" id="PF00023">
    <property type="entry name" value="Ank"/>
    <property type="match status" value="1"/>
</dbReference>
<sequence length="1185" mass="131796">MASVASSAPDQRHLRLLAAAAQANESRVRDILAEEQSWTATPNDRDALRSALQRVAARGNIAVARLLLAHGAEVNPRRDGEVGALAKAAEAGHAQLAAELLRRGADPNGVGRSGAPVLFAACMRGHNAVVSLLLDAGADVDARDKEGRTPLLFLAAEKPGRWSFDTLRLLLAGGADIEARDHIERTPLLWAATHGNIRLVDALLRGELGKAADIQAANNRGRTSLHLAAEGNHEEMVELLLSHGADTRTKSDGGWTALHNAAQSGHLGVVKLLLDANAKVNAELSNGMTPLHWAAFNGHEEVVKLLLTRPDADLTTKDSFDRTPMLCAAETYNKDIVQLLSPARAGDRLSAAAQSACKSFEATIVDFGHFQHGRKQLVFKHSVHDLLYGWDRETDKPKINTCTSNIKYEPAFRWIHLPANNIAWVETLLAKHFVEGGHRDIEAFKALEKCFDQEHRGPLAHAHFMRTFCQRISASQGESPDRDREERSLASLMEDPSELSTISSQNSGAMTPRTNHSHGGGGHEHDSPKPDSKKSKSEQIAERHPKRSKRAKGPPGNPPKNKDNKTAANKGPAQVAWDTNISKLSSSNGKLVLFMPFLHFETDERRARMSNAIKSVRAGEDLPDTATRDLMLINAYLNNSPPLHPRRTLDQFFYHGIDTTARDRDQVVYRFCKRHHVEPKIYMVDQLWLWVLGRGENTKLSLPILFLTNKWHFLDLIITCFPQRWDQPRQDPLNVLDGIIEETNAKTRPPMQSVYDLAMLITNRCSGMFDRHRLDDQDYQFLDMFESSIGHVTNRESQLFLRFNRASDISAQLLQHNRRHRRRASRQFSRDTGGRIKEQDPLVLDALLDIGIETALLAEIKDIRDELNIIAVILDSQSSILHEFEGQVVEELRTEGGGGGGGGGGGTRRVVDAVAAEIRKRSREQKRLLEVHRKDVERMDRQAESIYMSLTHLLDLKQKHSNALEARFARDQAEIAARQGQTIMVFTIVTIVFLPMSFIAAFFAINFREWDDGRLTLAYVSKYMFGIGLGISIPLVAMAFTVNDIFDAVRGVLLGVKDAVFRRDETSKRRTVDEALLLPEEPSRPRLEAYPSSRGRPSLADDAYSGRVRARQGGYLGRGVSYEKSYEGHGLGTLPSPTRAPGARKFSLGSGNAVSWMRPSYDRSKRRSEDLENGRSEFPGSRSPV</sequence>
<evidence type="ECO:0000256" key="8">
    <source>
        <dbReference type="SAM" id="MobiDB-lite"/>
    </source>
</evidence>
<dbReference type="PROSITE" id="PS50088">
    <property type="entry name" value="ANK_REPEAT"/>
    <property type="match status" value="6"/>
</dbReference>
<dbReference type="GO" id="GO:0016020">
    <property type="term" value="C:membrane"/>
    <property type="evidence" value="ECO:0007669"/>
    <property type="project" value="UniProtKB-SubCell"/>
</dbReference>
<evidence type="ECO:0000256" key="9">
    <source>
        <dbReference type="SAM" id="Phobius"/>
    </source>
</evidence>
<dbReference type="InterPro" id="IPR002110">
    <property type="entry name" value="Ankyrin_rpt"/>
</dbReference>
<dbReference type="PROSITE" id="PS50297">
    <property type="entry name" value="ANK_REP_REGION"/>
    <property type="match status" value="4"/>
</dbReference>
<evidence type="ECO:0000256" key="3">
    <source>
        <dbReference type="ARBA" id="ARBA00022737"/>
    </source>
</evidence>
<gene>
    <name evidence="10" type="ORF">E0L32_001320</name>
</gene>
<keyword evidence="5 7" id="KW-0040">ANK repeat</keyword>
<dbReference type="SMART" id="SM00248">
    <property type="entry name" value="ANK"/>
    <property type="match status" value="9"/>
</dbReference>
<dbReference type="PRINTS" id="PR01415">
    <property type="entry name" value="ANKYRIN"/>
</dbReference>
<reference evidence="10 11" key="1">
    <citation type="submission" date="2019-06" db="EMBL/GenBank/DDBJ databases">
        <title>Draft genome sequence of the filamentous fungus Phialemoniopsis curvata isolated from diesel fuel.</title>
        <authorList>
            <person name="Varaljay V.A."/>
            <person name="Lyon W.J."/>
            <person name="Crouch A.L."/>
            <person name="Drake C.E."/>
            <person name="Hollomon J.M."/>
            <person name="Nadeau L.J."/>
            <person name="Nunn H.S."/>
            <person name="Stevenson B.S."/>
            <person name="Bojanowski C.L."/>
            <person name="Crookes-Goodson W.J."/>
        </authorList>
    </citation>
    <scope>NUCLEOTIDE SEQUENCE [LARGE SCALE GENOMIC DNA]</scope>
    <source>
        <strain evidence="10 11">D216</strain>
    </source>
</reference>
<feature type="repeat" description="ANK" evidence="7">
    <location>
        <begin position="113"/>
        <end position="145"/>
    </location>
</feature>
<dbReference type="Gene3D" id="1.20.58.340">
    <property type="entry name" value="Magnesium transport protein CorA, transmembrane region"/>
    <property type="match status" value="1"/>
</dbReference>
<evidence type="ECO:0000256" key="2">
    <source>
        <dbReference type="ARBA" id="ARBA00022692"/>
    </source>
</evidence>
<protein>
    <submittedName>
        <fullName evidence="10">Uncharacterized protein</fullName>
    </submittedName>
</protein>
<evidence type="ECO:0000313" key="10">
    <source>
        <dbReference type="EMBL" id="TPX10123.1"/>
    </source>
</evidence>
<dbReference type="Pfam" id="PF12796">
    <property type="entry name" value="Ank_2"/>
    <property type="match status" value="2"/>
</dbReference>
<comment type="subcellular location">
    <subcellularLocation>
        <location evidence="1">Membrane</location>
        <topology evidence="1">Multi-pass membrane protein</topology>
    </subcellularLocation>
</comment>
<feature type="transmembrane region" description="Helical" evidence="9">
    <location>
        <begin position="1017"/>
        <end position="1040"/>
    </location>
</feature>
<feature type="repeat" description="ANK" evidence="7">
    <location>
        <begin position="286"/>
        <end position="319"/>
    </location>
</feature>
<feature type="compositionally biased region" description="Basic and acidic residues" evidence="8">
    <location>
        <begin position="1160"/>
        <end position="1175"/>
    </location>
</feature>
<evidence type="ECO:0000313" key="11">
    <source>
        <dbReference type="Proteomes" id="UP000319257"/>
    </source>
</evidence>
<evidence type="ECO:0000256" key="7">
    <source>
        <dbReference type="PROSITE-ProRule" id="PRU00023"/>
    </source>
</evidence>
<dbReference type="GO" id="GO:0046873">
    <property type="term" value="F:metal ion transmembrane transporter activity"/>
    <property type="evidence" value="ECO:0007669"/>
    <property type="project" value="InterPro"/>
</dbReference>
<dbReference type="PANTHER" id="PTHR24188:SF29">
    <property type="entry name" value="GH09064P"/>
    <property type="match status" value="1"/>
</dbReference>
<dbReference type="SUPFAM" id="SSF144083">
    <property type="entry name" value="Magnesium transport protein CorA, transmembrane region"/>
    <property type="match status" value="1"/>
</dbReference>
<feature type="repeat" description="ANK" evidence="7">
    <location>
        <begin position="220"/>
        <end position="252"/>
    </location>
</feature>
<dbReference type="RefSeq" id="XP_030991834.1">
    <property type="nucleotide sequence ID" value="XM_031135386.1"/>
</dbReference>
<keyword evidence="11" id="KW-1185">Reference proteome</keyword>
<evidence type="ECO:0000256" key="6">
    <source>
        <dbReference type="ARBA" id="ARBA00023136"/>
    </source>
</evidence>
<proteinExistence type="predicted"/>
<feature type="region of interest" description="Disordered" evidence="8">
    <location>
        <begin position="473"/>
        <end position="573"/>
    </location>
</feature>
<dbReference type="SUPFAM" id="SSF48403">
    <property type="entry name" value="Ankyrin repeat"/>
    <property type="match status" value="1"/>
</dbReference>